<comment type="caution">
    <text evidence="2">The sequence shown here is derived from an EMBL/GenBank/DDBJ whole genome shotgun (WGS) entry which is preliminary data.</text>
</comment>
<organism evidence="2 3">
    <name type="scientific">Rhodopirellula halodulae</name>
    <dbReference type="NCBI Taxonomy" id="2894198"/>
    <lineage>
        <taxon>Bacteria</taxon>
        <taxon>Pseudomonadati</taxon>
        <taxon>Planctomycetota</taxon>
        <taxon>Planctomycetia</taxon>
        <taxon>Pirellulales</taxon>
        <taxon>Pirellulaceae</taxon>
        <taxon>Rhodopirellula</taxon>
    </lineage>
</organism>
<dbReference type="PANTHER" id="PTHR14359">
    <property type="entry name" value="HOMO-OLIGOMERIC FLAVIN CONTAINING CYS DECARBOXYLASE FAMILY"/>
    <property type="match status" value="1"/>
</dbReference>
<dbReference type="Pfam" id="PF02441">
    <property type="entry name" value="Flavoprotein"/>
    <property type="match status" value="1"/>
</dbReference>
<feature type="domain" description="Flavoprotein" evidence="1">
    <location>
        <begin position="7"/>
        <end position="173"/>
    </location>
</feature>
<dbReference type="EMBL" id="JAJKFW010000006">
    <property type="protein sequence ID" value="MCC9641222.1"/>
    <property type="molecule type" value="Genomic_DNA"/>
</dbReference>
<dbReference type="Proteomes" id="UP001430306">
    <property type="component" value="Unassembled WGS sequence"/>
</dbReference>
<evidence type="ECO:0000259" key="1">
    <source>
        <dbReference type="Pfam" id="PF02441"/>
    </source>
</evidence>
<dbReference type="SUPFAM" id="SSF52507">
    <property type="entry name" value="Homo-oligomeric flavin-containing Cys decarboxylases, HFCD"/>
    <property type="match status" value="1"/>
</dbReference>
<reference evidence="2" key="1">
    <citation type="submission" date="2021-11" db="EMBL/GenBank/DDBJ databases">
        <title>Genome sequence.</title>
        <authorList>
            <person name="Sun Q."/>
        </authorList>
    </citation>
    <scope>NUCLEOTIDE SEQUENCE</scope>
    <source>
        <strain evidence="2">JC740</strain>
    </source>
</reference>
<proteinExistence type="predicted"/>
<gene>
    <name evidence="2" type="ORF">LOC71_02975</name>
</gene>
<protein>
    <submittedName>
        <fullName evidence="2">Phosphopantothenoylcysteine decarboxylase</fullName>
    </submittedName>
</protein>
<dbReference type="RefSeq" id="WP_230271218.1">
    <property type="nucleotide sequence ID" value="NZ_JAJKFW010000006.1"/>
</dbReference>
<name>A0ABS8NCE9_9BACT</name>
<keyword evidence="3" id="KW-1185">Reference proteome</keyword>
<accession>A0ABS8NCE9</accession>
<evidence type="ECO:0000313" key="2">
    <source>
        <dbReference type="EMBL" id="MCC9641222.1"/>
    </source>
</evidence>
<sequence length="187" mass="19663">MAVTTRRILLAIGGGIAAYKAADLCSKMAQAGYQVQVVTTHAATKFIGDATLAALSGRPVVHDGFDSRFPLGSHIELTRGIDAMVVAPATANLLSEFANGAASDLIGTLYLQNTRPVLLAPAMSDPMWNHPAVQRNIATLREDGCHFVGPEDGWLSCRVKGTGRMSEPADILCALESILPSSASESD</sequence>
<dbReference type="InterPro" id="IPR036551">
    <property type="entry name" value="Flavin_trans-like"/>
</dbReference>
<dbReference type="PANTHER" id="PTHR14359:SF6">
    <property type="entry name" value="PHOSPHOPANTOTHENOYLCYSTEINE DECARBOXYLASE"/>
    <property type="match status" value="1"/>
</dbReference>
<dbReference type="InterPro" id="IPR003382">
    <property type="entry name" value="Flavoprotein"/>
</dbReference>
<evidence type="ECO:0000313" key="3">
    <source>
        <dbReference type="Proteomes" id="UP001430306"/>
    </source>
</evidence>
<dbReference type="Gene3D" id="3.40.50.1950">
    <property type="entry name" value="Flavin prenyltransferase-like"/>
    <property type="match status" value="1"/>
</dbReference>